<keyword evidence="2 7" id="KW-0436">Ligase</keyword>
<keyword evidence="6 7" id="KW-0030">Aminoacyl-tRNA synthetase</keyword>
<dbReference type="SUPFAM" id="SSF48163">
    <property type="entry name" value="An anticodon-binding domain of class I aminoacyl-tRNA synthetases"/>
    <property type="match status" value="1"/>
</dbReference>
<dbReference type="PRINTS" id="PR00987">
    <property type="entry name" value="TRNASYNTHGLU"/>
</dbReference>
<dbReference type="SUPFAM" id="SSF52374">
    <property type="entry name" value="Nucleotidylyl transferase"/>
    <property type="match status" value="1"/>
</dbReference>
<dbReference type="Gene3D" id="3.40.50.620">
    <property type="entry name" value="HUPs"/>
    <property type="match status" value="1"/>
</dbReference>
<dbReference type="InterPro" id="IPR014729">
    <property type="entry name" value="Rossmann-like_a/b/a_fold"/>
</dbReference>
<evidence type="ECO:0008006" key="12">
    <source>
        <dbReference type="Google" id="ProtNLM"/>
    </source>
</evidence>
<dbReference type="InterPro" id="IPR020058">
    <property type="entry name" value="Glu/Gln-tRNA-synth_Ib_cat-dom"/>
</dbReference>
<dbReference type="PANTHER" id="PTHR43311">
    <property type="entry name" value="GLUTAMATE--TRNA LIGASE"/>
    <property type="match status" value="1"/>
</dbReference>
<evidence type="ECO:0000313" key="11">
    <source>
        <dbReference type="Proteomes" id="UP000678393"/>
    </source>
</evidence>
<dbReference type="GO" id="GO:0005739">
    <property type="term" value="C:mitochondrion"/>
    <property type="evidence" value="ECO:0007669"/>
    <property type="project" value="TreeGrafter"/>
</dbReference>
<dbReference type="GO" id="GO:0005524">
    <property type="term" value="F:ATP binding"/>
    <property type="evidence" value="ECO:0007669"/>
    <property type="project" value="UniProtKB-KW"/>
</dbReference>
<dbReference type="InterPro" id="IPR049940">
    <property type="entry name" value="GluQ/Sye"/>
</dbReference>
<comment type="similarity">
    <text evidence="1">Belongs to the class-I aminoacyl-tRNA synthetase family. Glutamate--tRNA ligase type 1 subfamily.</text>
</comment>
<dbReference type="InterPro" id="IPR001412">
    <property type="entry name" value="aa-tRNA-synth_I_CS"/>
</dbReference>
<dbReference type="GO" id="GO:0004818">
    <property type="term" value="F:glutamate-tRNA ligase activity"/>
    <property type="evidence" value="ECO:0007669"/>
    <property type="project" value="TreeGrafter"/>
</dbReference>
<proteinExistence type="inferred from homology"/>
<keyword evidence="3 7" id="KW-0547">Nucleotide-binding</keyword>
<dbReference type="OrthoDB" id="428822at2759"/>
<dbReference type="Pfam" id="PF00749">
    <property type="entry name" value="tRNA-synt_1c"/>
    <property type="match status" value="1"/>
</dbReference>
<keyword evidence="4 7" id="KW-0067">ATP-binding</keyword>
<dbReference type="InterPro" id="IPR000924">
    <property type="entry name" value="Glu/Gln-tRNA-synth"/>
</dbReference>
<gene>
    <name evidence="10" type="ORF">CUNI_LOCUS5939</name>
</gene>
<feature type="domain" description="Glutamyl/glutaminyl-tRNA synthetase class Ib catalytic" evidence="8">
    <location>
        <begin position="48"/>
        <end position="240"/>
    </location>
</feature>
<evidence type="ECO:0000313" key="10">
    <source>
        <dbReference type="EMBL" id="CAG5120381.1"/>
    </source>
</evidence>
<keyword evidence="11" id="KW-1185">Reference proteome</keyword>
<feature type="domain" description="Aminoacyl-tRNA synthetase class I anticodon-binding" evidence="9">
    <location>
        <begin position="369"/>
        <end position="497"/>
    </location>
</feature>
<dbReference type="AlphaFoldDB" id="A0A8S3YYI8"/>
<dbReference type="Proteomes" id="UP000678393">
    <property type="component" value="Unassembled WGS sequence"/>
</dbReference>
<dbReference type="InterPro" id="IPR020061">
    <property type="entry name" value="Glu_tRNA_lig_a-bdl"/>
</dbReference>
<dbReference type="EMBL" id="CAJHNH020000890">
    <property type="protein sequence ID" value="CAG5120381.1"/>
    <property type="molecule type" value="Genomic_DNA"/>
</dbReference>
<evidence type="ECO:0000256" key="2">
    <source>
        <dbReference type="ARBA" id="ARBA00022598"/>
    </source>
</evidence>
<dbReference type="PROSITE" id="PS00178">
    <property type="entry name" value="AA_TRNA_LIGASE_I"/>
    <property type="match status" value="1"/>
</dbReference>
<evidence type="ECO:0000256" key="3">
    <source>
        <dbReference type="ARBA" id="ARBA00022741"/>
    </source>
</evidence>
<dbReference type="Pfam" id="PF19269">
    <property type="entry name" value="Anticodon_2"/>
    <property type="match status" value="1"/>
</dbReference>
<evidence type="ECO:0000259" key="9">
    <source>
        <dbReference type="Pfam" id="PF19269"/>
    </source>
</evidence>
<reference evidence="10" key="1">
    <citation type="submission" date="2021-04" db="EMBL/GenBank/DDBJ databases">
        <authorList>
            <consortium name="Molecular Ecology Group"/>
        </authorList>
    </citation>
    <scope>NUCLEOTIDE SEQUENCE</scope>
</reference>
<name>A0A8S3YYI8_9EUPU</name>
<evidence type="ECO:0000259" key="8">
    <source>
        <dbReference type="Pfam" id="PF00749"/>
    </source>
</evidence>
<sequence>MAAPICSHTLKVVCCCRSLPNPVLNIYKFSFCKLRTISRYYASTSIRNVRVRFAPSPTGHLHLGGLRTALYNFLYARSTKDGRFILRIEDTDQTRAVPGAVDKLQEALNWAGIIPDEGPGIGGQFGPYIQVLVVCSARRLELSRKEAARRGEPSKYDGRCRSLSKAQVDEYQSQGIPFVVRLKLEPTLDSWDDMVKSEMSHNVLDSEGDPVLMKSDGYPTYHFANVVDDHLMEVSHVLRGSVGSIFCPPLQDGTKLSKRQGDIHVEHFIASGYFPQAVLNYITSIGGGFSKKTLDLSLEQMCKSFDVSRIKSNPAQLNPLLLSESNRHILRQKAESQDQATLTELARQVRELVVNKFNERLGTGTLREQVISDENILKILRWSLQDERTSVLSDFVKPELEYLWVTPSQSNLSELVKMDNKAESLLSMFLEWVTAEENFTVDHLGAELRTFAKKHGARTSKLFMFLRMALTGLKEGPPVAEMMSVIGKDSVMLRLKTSLECVRHV</sequence>
<dbReference type="Gene3D" id="1.10.10.350">
    <property type="match status" value="1"/>
</dbReference>
<dbReference type="InterPro" id="IPR008925">
    <property type="entry name" value="aa_tRNA-synth_I_cd-bd_sf"/>
</dbReference>
<comment type="caution">
    <text evidence="10">The sequence shown here is derived from an EMBL/GenBank/DDBJ whole genome shotgun (WGS) entry which is preliminary data.</text>
</comment>
<evidence type="ECO:0000256" key="6">
    <source>
        <dbReference type="ARBA" id="ARBA00023146"/>
    </source>
</evidence>
<protein>
    <recommendedName>
        <fullName evidence="12">Glutamate--tRNA ligase</fullName>
    </recommendedName>
</protein>
<evidence type="ECO:0000256" key="1">
    <source>
        <dbReference type="ARBA" id="ARBA00007894"/>
    </source>
</evidence>
<evidence type="ECO:0000256" key="5">
    <source>
        <dbReference type="ARBA" id="ARBA00022917"/>
    </source>
</evidence>
<dbReference type="Gene3D" id="1.10.1160.10">
    <property type="entry name" value="Glutamyl-trna Synthetase, Domain 2"/>
    <property type="match status" value="1"/>
</dbReference>
<evidence type="ECO:0000256" key="4">
    <source>
        <dbReference type="ARBA" id="ARBA00022840"/>
    </source>
</evidence>
<dbReference type="PANTHER" id="PTHR43311:SF2">
    <property type="entry name" value="GLUTAMATE--TRNA LIGASE, MITOCHONDRIAL-RELATED"/>
    <property type="match status" value="1"/>
</dbReference>
<dbReference type="InterPro" id="IPR045462">
    <property type="entry name" value="aa-tRNA-synth_I_cd-bd"/>
</dbReference>
<keyword evidence="5 7" id="KW-0648">Protein biosynthesis</keyword>
<dbReference type="GO" id="GO:0006424">
    <property type="term" value="P:glutamyl-tRNA aminoacylation"/>
    <property type="evidence" value="ECO:0007669"/>
    <property type="project" value="TreeGrafter"/>
</dbReference>
<evidence type="ECO:0000256" key="7">
    <source>
        <dbReference type="RuleBase" id="RU363037"/>
    </source>
</evidence>
<dbReference type="InterPro" id="IPR020751">
    <property type="entry name" value="aa-tRNA-synth_I_codon-bd_sub2"/>
</dbReference>
<accession>A0A8S3YYI8</accession>
<dbReference type="GO" id="GO:0000049">
    <property type="term" value="F:tRNA binding"/>
    <property type="evidence" value="ECO:0007669"/>
    <property type="project" value="InterPro"/>
</dbReference>
<organism evidence="10 11">
    <name type="scientific">Candidula unifasciata</name>
    <dbReference type="NCBI Taxonomy" id="100452"/>
    <lineage>
        <taxon>Eukaryota</taxon>
        <taxon>Metazoa</taxon>
        <taxon>Spiralia</taxon>
        <taxon>Lophotrochozoa</taxon>
        <taxon>Mollusca</taxon>
        <taxon>Gastropoda</taxon>
        <taxon>Heterobranchia</taxon>
        <taxon>Euthyneura</taxon>
        <taxon>Panpulmonata</taxon>
        <taxon>Eupulmonata</taxon>
        <taxon>Stylommatophora</taxon>
        <taxon>Helicina</taxon>
        <taxon>Helicoidea</taxon>
        <taxon>Geomitridae</taxon>
        <taxon>Candidula</taxon>
    </lineage>
</organism>